<feature type="compositionally biased region" description="Basic and acidic residues" evidence="1">
    <location>
        <begin position="1"/>
        <end position="10"/>
    </location>
</feature>
<dbReference type="AlphaFoldDB" id="A0A0J1B7J1"/>
<dbReference type="EMBL" id="LECT01000044">
    <property type="protein sequence ID" value="KLU02533.1"/>
    <property type="molecule type" value="Genomic_DNA"/>
</dbReference>
<evidence type="ECO:0000256" key="1">
    <source>
        <dbReference type="SAM" id="MobiDB-lite"/>
    </source>
</evidence>
<reference evidence="2" key="1">
    <citation type="submission" date="2015-05" db="EMBL/GenBank/DDBJ databases">
        <title>Permanent draft genome of Rhodopirellula islandicus K833.</title>
        <authorList>
            <person name="Kizina J."/>
            <person name="Richter M."/>
            <person name="Glockner F.O."/>
            <person name="Harder J."/>
        </authorList>
    </citation>
    <scope>NUCLEOTIDE SEQUENCE [LARGE SCALE GENOMIC DNA]</scope>
    <source>
        <strain evidence="2">K833</strain>
    </source>
</reference>
<organism evidence="2 3">
    <name type="scientific">Rhodopirellula islandica</name>
    <dbReference type="NCBI Taxonomy" id="595434"/>
    <lineage>
        <taxon>Bacteria</taxon>
        <taxon>Pseudomonadati</taxon>
        <taxon>Planctomycetota</taxon>
        <taxon>Planctomycetia</taxon>
        <taxon>Pirellulales</taxon>
        <taxon>Pirellulaceae</taxon>
        <taxon>Rhodopirellula</taxon>
    </lineage>
</organism>
<evidence type="ECO:0000313" key="3">
    <source>
        <dbReference type="Proteomes" id="UP000036367"/>
    </source>
</evidence>
<comment type="caution">
    <text evidence="2">The sequence shown here is derived from an EMBL/GenBank/DDBJ whole genome shotgun (WGS) entry which is preliminary data.</text>
</comment>
<sequence>MKKGREHESCSRPFGYGWSTEDQSPRVRETKIESPLK</sequence>
<gene>
    <name evidence="2" type="ORF">RISK_005599</name>
</gene>
<dbReference type="Proteomes" id="UP000036367">
    <property type="component" value="Unassembled WGS sequence"/>
</dbReference>
<feature type="region of interest" description="Disordered" evidence="1">
    <location>
        <begin position="1"/>
        <end position="37"/>
    </location>
</feature>
<keyword evidence="3" id="KW-1185">Reference proteome</keyword>
<protein>
    <submittedName>
        <fullName evidence="2">Uncharacterized protein</fullName>
    </submittedName>
</protein>
<proteinExistence type="predicted"/>
<accession>A0A0J1B7J1</accession>
<evidence type="ECO:0000313" key="2">
    <source>
        <dbReference type="EMBL" id="KLU02533.1"/>
    </source>
</evidence>
<feature type="compositionally biased region" description="Basic and acidic residues" evidence="1">
    <location>
        <begin position="23"/>
        <end position="37"/>
    </location>
</feature>
<name>A0A0J1B7J1_RHOIS</name>